<dbReference type="PANTHER" id="PTHR30126">
    <property type="entry name" value="HTH-TYPE TRANSCRIPTIONAL REGULATOR"/>
    <property type="match status" value="1"/>
</dbReference>
<dbReference type="PRINTS" id="PR00039">
    <property type="entry name" value="HTHLYSR"/>
</dbReference>
<dbReference type="Pfam" id="PF03466">
    <property type="entry name" value="LysR_substrate"/>
    <property type="match status" value="1"/>
</dbReference>
<evidence type="ECO:0000256" key="1">
    <source>
        <dbReference type="ARBA" id="ARBA00009437"/>
    </source>
</evidence>
<dbReference type="Proteomes" id="UP000473278">
    <property type="component" value="Unassembled WGS sequence"/>
</dbReference>
<sequence>MNFTLHQLRVFGMVARHKSMTEAARQLHMSQPAVSIQIKQLQESVGIPLIDVVGRKLYLTNAGERLYDAYTNINQELESFDSAVSELQGGLKGTLSISAASTAKYFVPYLLGEFQQRYPLVKISLKVTNRNEVLRHLSENEFDLAVLTQLPDGDSIEAIPFFDNPLVMAAPPEHPLTKCKTVTSEQLAEQTHIYRELGSGTRMVMERYLGKKGIPVKPAMELSTNEAVKQAIMAGIGISVISRLSMGNELSLDQISILQIDDFPILTRWHMLYKKEKKLSPVTQNFISFLQEKNLEQYTP</sequence>
<comment type="similarity">
    <text evidence="1">Belongs to the LysR transcriptional regulatory family.</text>
</comment>
<evidence type="ECO:0000313" key="7">
    <source>
        <dbReference type="Proteomes" id="UP000473278"/>
    </source>
</evidence>
<dbReference type="SUPFAM" id="SSF46785">
    <property type="entry name" value="Winged helix' DNA-binding domain"/>
    <property type="match status" value="1"/>
</dbReference>
<dbReference type="Pfam" id="PF00126">
    <property type="entry name" value="HTH_1"/>
    <property type="match status" value="1"/>
</dbReference>
<evidence type="ECO:0000313" key="6">
    <source>
        <dbReference type="EMBL" id="NGP75069.1"/>
    </source>
</evidence>
<evidence type="ECO:0000256" key="4">
    <source>
        <dbReference type="ARBA" id="ARBA00023163"/>
    </source>
</evidence>
<evidence type="ECO:0000259" key="5">
    <source>
        <dbReference type="PROSITE" id="PS50931"/>
    </source>
</evidence>
<dbReference type="RefSeq" id="WP_165138057.1">
    <property type="nucleotide sequence ID" value="NZ_JAALLT010000001.1"/>
</dbReference>
<keyword evidence="4" id="KW-0804">Transcription</keyword>
<dbReference type="Gene3D" id="3.40.190.290">
    <property type="match status" value="1"/>
</dbReference>
<dbReference type="InterPro" id="IPR036388">
    <property type="entry name" value="WH-like_DNA-bd_sf"/>
</dbReference>
<keyword evidence="3" id="KW-0238">DNA-binding</keyword>
<dbReference type="Gene3D" id="1.10.10.10">
    <property type="entry name" value="Winged helix-like DNA-binding domain superfamily/Winged helix DNA-binding domain"/>
    <property type="match status" value="1"/>
</dbReference>
<protein>
    <submittedName>
        <fullName evidence="6">LysR family transcriptional regulator</fullName>
    </submittedName>
</protein>
<dbReference type="InterPro" id="IPR000847">
    <property type="entry name" value="LysR_HTH_N"/>
</dbReference>
<dbReference type="GO" id="GO:0000976">
    <property type="term" value="F:transcription cis-regulatory region binding"/>
    <property type="evidence" value="ECO:0007669"/>
    <property type="project" value="TreeGrafter"/>
</dbReference>
<evidence type="ECO:0000256" key="2">
    <source>
        <dbReference type="ARBA" id="ARBA00023015"/>
    </source>
</evidence>
<accession>A0A6M1SJ79</accession>
<proteinExistence type="inferred from homology"/>
<reference evidence="6 7" key="1">
    <citation type="submission" date="2020-02" db="EMBL/GenBank/DDBJ databases">
        <title>Balneolaceae bacterium YR4-1, complete genome.</title>
        <authorList>
            <person name="Li Y."/>
            <person name="Wu S."/>
        </authorList>
    </citation>
    <scope>NUCLEOTIDE SEQUENCE [LARGE SCALE GENOMIC DNA]</scope>
    <source>
        <strain evidence="6 7">YR4-1</strain>
    </source>
</reference>
<dbReference type="AlphaFoldDB" id="A0A6M1SJ79"/>
<feature type="domain" description="HTH lysR-type" evidence="5">
    <location>
        <begin position="3"/>
        <end position="60"/>
    </location>
</feature>
<dbReference type="PROSITE" id="PS50931">
    <property type="entry name" value="HTH_LYSR"/>
    <property type="match status" value="1"/>
</dbReference>
<dbReference type="PANTHER" id="PTHR30126:SF5">
    <property type="entry name" value="HTH-TYPE TRANSCRIPTIONAL ACTIVATOR CMPR"/>
    <property type="match status" value="1"/>
</dbReference>
<dbReference type="InterPro" id="IPR036390">
    <property type="entry name" value="WH_DNA-bd_sf"/>
</dbReference>
<evidence type="ECO:0000256" key="3">
    <source>
        <dbReference type="ARBA" id="ARBA00023125"/>
    </source>
</evidence>
<comment type="caution">
    <text evidence="6">The sequence shown here is derived from an EMBL/GenBank/DDBJ whole genome shotgun (WGS) entry which is preliminary data.</text>
</comment>
<name>A0A6M1SJ79_9BACT</name>
<gene>
    <name evidence="6" type="ORF">G3570_00375</name>
</gene>
<dbReference type="SUPFAM" id="SSF53850">
    <property type="entry name" value="Periplasmic binding protein-like II"/>
    <property type="match status" value="1"/>
</dbReference>
<organism evidence="6 7">
    <name type="scientific">Halalkalibaculum roseum</name>
    <dbReference type="NCBI Taxonomy" id="2709311"/>
    <lineage>
        <taxon>Bacteria</taxon>
        <taxon>Pseudomonadati</taxon>
        <taxon>Balneolota</taxon>
        <taxon>Balneolia</taxon>
        <taxon>Balneolales</taxon>
        <taxon>Balneolaceae</taxon>
        <taxon>Halalkalibaculum</taxon>
    </lineage>
</organism>
<dbReference type="FunFam" id="1.10.10.10:FF:000001">
    <property type="entry name" value="LysR family transcriptional regulator"/>
    <property type="match status" value="1"/>
</dbReference>
<dbReference type="EMBL" id="JAALLT010000001">
    <property type="protein sequence ID" value="NGP75069.1"/>
    <property type="molecule type" value="Genomic_DNA"/>
</dbReference>
<keyword evidence="7" id="KW-1185">Reference proteome</keyword>
<dbReference type="InterPro" id="IPR005119">
    <property type="entry name" value="LysR_subst-bd"/>
</dbReference>
<keyword evidence="2" id="KW-0805">Transcription regulation</keyword>
<dbReference type="GO" id="GO:0003700">
    <property type="term" value="F:DNA-binding transcription factor activity"/>
    <property type="evidence" value="ECO:0007669"/>
    <property type="project" value="InterPro"/>
</dbReference>